<evidence type="ECO:0000313" key="8">
    <source>
        <dbReference type="Proteomes" id="UP000472262"/>
    </source>
</evidence>
<proteinExistence type="inferred from homology"/>
<keyword evidence="3" id="KW-0342">GTP-binding</keyword>
<keyword evidence="5" id="KW-0175">Coiled coil</keyword>
<dbReference type="InterPro" id="IPR036543">
    <property type="entry name" value="Guanylate-bd_C_sf"/>
</dbReference>
<keyword evidence="8" id="KW-1185">Reference proteome</keyword>
<dbReference type="Gene3D" id="1.20.1000.10">
    <property type="entry name" value="Guanylate-binding protein, C-terminal domain"/>
    <property type="match status" value="2"/>
</dbReference>
<reference evidence="7" key="2">
    <citation type="submission" date="2025-09" db="UniProtKB">
        <authorList>
            <consortium name="Ensembl"/>
        </authorList>
    </citation>
    <scope>IDENTIFICATION</scope>
</reference>
<keyword evidence="2" id="KW-0378">Hydrolase</keyword>
<dbReference type="Ensembl" id="ENSSGRT00000013472.1">
    <property type="protein sequence ID" value="ENSSGRP00000012437.1"/>
    <property type="gene ID" value="ENSSGRG00000008014.1"/>
</dbReference>
<name>A0A672KL78_SINGR</name>
<dbReference type="PROSITE" id="PS51715">
    <property type="entry name" value="G_GB1_RHD3"/>
    <property type="match status" value="1"/>
</dbReference>
<comment type="similarity">
    <text evidence="4">Belongs to the TRAFAC class dynamin-like GTPase superfamily. GB1/RHD3 GTPase family.</text>
</comment>
<dbReference type="InterPro" id="IPR027417">
    <property type="entry name" value="P-loop_NTPase"/>
</dbReference>
<dbReference type="PANTHER" id="PTHR10751">
    <property type="entry name" value="GUANYLATE BINDING PROTEIN"/>
    <property type="match status" value="1"/>
</dbReference>
<feature type="domain" description="GB1/RHD3-type G" evidence="6">
    <location>
        <begin position="1"/>
        <end position="128"/>
    </location>
</feature>
<dbReference type="Proteomes" id="UP000472262">
    <property type="component" value="Unassembled WGS sequence"/>
</dbReference>
<gene>
    <name evidence="7" type="primary">LOC107578022</name>
</gene>
<evidence type="ECO:0000256" key="2">
    <source>
        <dbReference type="ARBA" id="ARBA00022801"/>
    </source>
</evidence>
<evidence type="ECO:0000256" key="3">
    <source>
        <dbReference type="ARBA" id="ARBA00023134"/>
    </source>
</evidence>
<dbReference type="Pfam" id="PF02263">
    <property type="entry name" value="GBP"/>
    <property type="match status" value="1"/>
</dbReference>
<dbReference type="SUPFAM" id="SSF52540">
    <property type="entry name" value="P-loop containing nucleoside triphosphate hydrolases"/>
    <property type="match status" value="1"/>
</dbReference>
<dbReference type="Gene3D" id="3.40.50.300">
    <property type="entry name" value="P-loop containing nucleotide triphosphate hydrolases"/>
    <property type="match status" value="1"/>
</dbReference>
<reference evidence="7" key="1">
    <citation type="submission" date="2025-08" db="UniProtKB">
        <authorList>
            <consortium name="Ensembl"/>
        </authorList>
    </citation>
    <scope>IDENTIFICATION</scope>
</reference>
<dbReference type="GO" id="GO:0005525">
    <property type="term" value="F:GTP binding"/>
    <property type="evidence" value="ECO:0007669"/>
    <property type="project" value="UniProtKB-KW"/>
</dbReference>
<evidence type="ECO:0000313" key="7">
    <source>
        <dbReference type="Ensembl" id="ENSSGRP00000012437.1"/>
    </source>
</evidence>
<dbReference type="InterPro" id="IPR003191">
    <property type="entry name" value="Guanylate-bd/ATL_C"/>
</dbReference>
<dbReference type="OMA" id="WISFNEL"/>
<organism evidence="7 8">
    <name type="scientific">Sinocyclocheilus grahami</name>
    <name type="common">Dianchi golden-line fish</name>
    <name type="synonym">Barbus grahami</name>
    <dbReference type="NCBI Taxonomy" id="75366"/>
    <lineage>
        <taxon>Eukaryota</taxon>
        <taxon>Metazoa</taxon>
        <taxon>Chordata</taxon>
        <taxon>Craniata</taxon>
        <taxon>Vertebrata</taxon>
        <taxon>Euteleostomi</taxon>
        <taxon>Actinopterygii</taxon>
        <taxon>Neopterygii</taxon>
        <taxon>Teleostei</taxon>
        <taxon>Ostariophysi</taxon>
        <taxon>Cypriniformes</taxon>
        <taxon>Cyprinidae</taxon>
        <taxon>Cyprininae</taxon>
        <taxon>Sinocyclocheilus</taxon>
    </lineage>
</organism>
<sequence>SDEDVDDSSEFVKFFPSFIWAVRDFTLERKIDGKDATENDYLEFALKLKHGSLNIYNLPRECIQKFFPSRTCFTFPFPTAPENVSHLERLDLADLSTEFLEVTGRFCTFVFDQSDVKKLKDGYTVTGRVLGHLAKMYMDTISSGAVPCLENAVIAMAMIENQAAVKEGFEVYQSGMEKLKNSFPLELKVVSSEHQRLSSMATQTFMTRSFRDTDGKHLKSLEVGWISFNELFDGYLCQNEQAEAVLEEFLKQKSVDSKAILQADKKLTEKEKKIKGTTKEETQRQLQEKMEAERQSNEERMIQMKEKMDEEMRLQREEAQRAMDSKLREQAALLEKGFQEKADRMSQEMEEFKRQNAEAESNRVREFAELLENSSKRNEESMAMMMQQHREQMKALQQQMRARSAGGCCIL</sequence>
<protein>
    <submittedName>
        <fullName evidence="7">Guanylate-binding protein 2-like</fullName>
    </submittedName>
</protein>
<evidence type="ECO:0000259" key="6">
    <source>
        <dbReference type="PROSITE" id="PS51715"/>
    </source>
</evidence>
<evidence type="ECO:0000256" key="5">
    <source>
        <dbReference type="SAM" id="Coils"/>
    </source>
</evidence>
<evidence type="ECO:0000256" key="4">
    <source>
        <dbReference type="PROSITE-ProRule" id="PRU01052"/>
    </source>
</evidence>
<dbReference type="Pfam" id="PF02841">
    <property type="entry name" value="GBP_C"/>
    <property type="match status" value="2"/>
</dbReference>
<dbReference type="InterPro" id="IPR015894">
    <property type="entry name" value="Guanylate-bd_N"/>
</dbReference>
<dbReference type="SUPFAM" id="SSF48340">
    <property type="entry name" value="Interferon-induced guanylate-binding protein 1 (GBP1), C-terminal domain"/>
    <property type="match status" value="1"/>
</dbReference>
<evidence type="ECO:0000256" key="1">
    <source>
        <dbReference type="ARBA" id="ARBA00022741"/>
    </source>
</evidence>
<dbReference type="AlphaFoldDB" id="A0A672KL78"/>
<dbReference type="InParanoid" id="A0A672KL78"/>
<dbReference type="InterPro" id="IPR030386">
    <property type="entry name" value="G_GB1_RHD3_dom"/>
</dbReference>
<keyword evidence="1" id="KW-0547">Nucleotide-binding</keyword>
<dbReference type="GO" id="GO:0003924">
    <property type="term" value="F:GTPase activity"/>
    <property type="evidence" value="ECO:0007669"/>
    <property type="project" value="InterPro"/>
</dbReference>
<feature type="coiled-coil region" evidence="5">
    <location>
        <begin position="260"/>
        <end position="399"/>
    </location>
</feature>
<accession>A0A672KL78</accession>